<accession>A0A8J4V3P1</accession>
<dbReference type="GO" id="GO:0031080">
    <property type="term" value="C:nuclear pore outer ring"/>
    <property type="evidence" value="ECO:0007669"/>
    <property type="project" value="TreeGrafter"/>
</dbReference>
<dbReference type="GO" id="GO:0006406">
    <property type="term" value="P:mRNA export from nucleus"/>
    <property type="evidence" value="ECO:0007669"/>
    <property type="project" value="TreeGrafter"/>
</dbReference>
<keyword evidence="5 7" id="KW-0906">Nuclear pore complex</keyword>
<evidence type="ECO:0000256" key="1">
    <source>
        <dbReference type="ARBA" id="ARBA00022448"/>
    </source>
</evidence>
<proteinExistence type="inferred from homology"/>
<evidence type="ECO:0000256" key="4">
    <source>
        <dbReference type="ARBA" id="ARBA00023010"/>
    </source>
</evidence>
<keyword evidence="1 7" id="KW-0813">Transport</keyword>
<sequence length="906" mass="105075">MSNRLFQWNDEDDNLSSSFNNVNNNNNNSSSIFPKSTSLFNNNNNSNYNIDFLPNDQDDDLMMMNDNKPLGINRVNSSRQFDDMMDSDIFNNTNDNQMQYNIDNSQQQEQQPQSQPQPQQVEFDYENIFNEKNKTDDFIYHYTLESVDLQTGNESKENIPIHLALNFLKLSQSKINSLKNELEQSYYLPNKKQIENNMHLYEFEKDTWDILSKLYIYRDIEKEKDRQESIVLQMQPSQTEVFNYLMKKNFEIRENSIIIQWLEEMASHIELNLDPVYWDHTLQDLKNKNKKTTAGKTTGNLVTELDADASSRQNVSIDKEDEKNQAKFLSTLWAFLRAGNKEGAIEFCVTVGQYWRAQTLLGFNYYDNETNIGNPYFNLWKSNCLDLSNKSQDLYERAVYGVMSGNLNSILQVSKNWYDYLWGYLKVLFDERIYQELKPYRSALSVEEDIEHLAPSSNLSQIHTPRDIINLLKTASPQDIKNQSKNPYHIIQQMIINDDYRALFDTCAQLISKTHQPIEFTRFAVMLILFFRKRQCYQDDIENGLDTGADDENSSENVIIHEYVKHLIGTQQHELVALYTSLFNSEKLRITVYSKFLETITDQATRQQCLGLAEQFNLNTQEIAQSVVKNITGSVSASIAESSSNNNNNAISSSATTLEDSTKIDSIKWLCFDKQLLIKAILSSNLLIREFIKSNKYNASSDLLKSLPKDIVAIAKQSSPLDEQDTNNIIKEFKDWENYLSANNRMNTWLQNYANQPKENLLSFKLSGKETYAQKLDIERRKKDYEEAFGQWNQNNIIHGQEAIAAINTVLGSGWLCPMENPVGEFDDDDENGIEINEIRKRCIPSLFKSLHTVLIGTDQMAKSSRLCNKIADERFKWFNVFTKSELQEILFLVRESSIKMLSSSF</sequence>
<comment type="subunit">
    <text evidence="7">Part of the nuclear pore complex (NPC).</text>
</comment>
<evidence type="ECO:0000256" key="3">
    <source>
        <dbReference type="ARBA" id="ARBA00022927"/>
    </source>
</evidence>
<dbReference type="OrthoDB" id="3098at2759"/>
<keyword evidence="2" id="KW-0509">mRNA transport</keyword>
<comment type="subcellular location">
    <subcellularLocation>
        <location evidence="7">Nucleus</location>
        <location evidence="7">Nuclear pore complex</location>
    </subcellularLocation>
    <subcellularLocation>
        <location evidence="7">Nucleus membrane</location>
    </subcellularLocation>
</comment>
<dbReference type="AlphaFoldDB" id="A0A8J4V3P1"/>
<keyword evidence="3" id="KW-0653">Protein transport</keyword>
<comment type="similarity">
    <text evidence="7">Belongs to the nucleoporin Nup84/Nup107 family.</text>
</comment>
<gene>
    <name evidence="8" type="ORF">CYY_005913</name>
</gene>
<evidence type="ECO:0000313" key="9">
    <source>
        <dbReference type="Proteomes" id="UP000695562"/>
    </source>
</evidence>
<dbReference type="GO" id="GO:0031965">
    <property type="term" value="C:nuclear membrane"/>
    <property type="evidence" value="ECO:0007669"/>
    <property type="project" value="UniProtKB-SubCell"/>
</dbReference>
<keyword evidence="9" id="KW-1185">Reference proteome</keyword>
<evidence type="ECO:0000256" key="2">
    <source>
        <dbReference type="ARBA" id="ARBA00022816"/>
    </source>
</evidence>
<dbReference type="Proteomes" id="UP000695562">
    <property type="component" value="Unassembled WGS sequence"/>
</dbReference>
<comment type="caution">
    <text evidence="8">The sequence shown here is derived from an EMBL/GenBank/DDBJ whole genome shotgun (WGS) entry which is preliminary data.</text>
</comment>
<dbReference type="Gene3D" id="1.10.3450.20">
    <property type="match status" value="1"/>
</dbReference>
<keyword evidence="7" id="KW-0472">Membrane</keyword>
<evidence type="ECO:0000256" key="6">
    <source>
        <dbReference type="ARBA" id="ARBA00023242"/>
    </source>
</evidence>
<dbReference type="EMBL" id="AJWJ01000249">
    <property type="protein sequence ID" value="KAF2072767.1"/>
    <property type="molecule type" value="Genomic_DNA"/>
</dbReference>
<dbReference type="Gene3D" id="1.20.190.50">
    <property type="match status" value="1"/>
</dbReference>
<dbReference type="PANTHER" id="PTHR13003">
    <property type="entry name" value="NUP107-RELATED"/>
    <property type="match status" value="1"/>
</dbReference>
<dbReference type="InterPro" id="IPR007252">
    <property type="entry name" value="Nup84/Nup107"/>
</dbReference>
<dbReference type="PANTHER" id="PTHR13003:SF2">
    <property type="entry name" value="NUCLEAR PORE COMPLEX PROTEIN NUP107"/>
    <property type="match status" value="1"/>
</dbReference>
<comment type="function">
    <text evidence="7">Functions as a component of the nuclear pore complex (NPC).</text>
</comment>
<dbReference type="GO" id="GO:0006606">
    <property type="term" value="P:protein import into nucleus"/>
    <property type="evidence" value="ECO:0007669"/>
    <property type="project" value="TreeGrafter"/>
</dbReference>
<keyword evidence="6 7" id="KW-0539">Nucleus</keyword>
<dbReference type="GO" id="GO:0017056">
    <property type="term" value="F:structural constituent of nuclear pore"/>
    <property type="evidence" value="ECO:0007669"/>
    <property type="project" value="UniProtKB-UniRule"/>
</dbReference>
<name>A0A8J4V3P1_9MYCE</name>
<protein>
    <recommendedName>
        <fullName evidence="7">Nuclear pore complex protein</fullName>
    </recommendedName>
</protein>
<keyword evidence="4 7" id="KW-0811">Translocation</keyword>
<dbReference type="GO" id="GO:0000973">
    <property type="term" value="P:post-transcriptional tethering of RNA polymerase II gene DNA at nuclear periphery"/>
    <property type="evidence" value="ECO:0007669"/>
    <property type="project" value="TreeGrafter"/>
</dbReference>
<dbReference type="Pfam" id="PF04121">
    <property type="entry name" value="Nup84_Nup100"/>
    <property type="match status" value="1"/>
</dbReference>
<organism evidence="8 9">
    <name type="scientific">Polysphondylium violaceum</name>
    <dbReference type="NCBI Taxonomy" id="133409"/>
    <lineage>
        <taxon>Eukaryota</taxon>
        <taxon>Amoebozoa</taxon>
        <taxon>Evosea</taxon>
        <taxon>Eumycetozoa</taxon>
        <taxon>Dictyostelia</taxon>
        <taxon>Dictyosteliales</taxon>
        <taxon>Dictyosteliaceae</taxon>
        <taxon>Polysphondylium</taxon>
    </lineage>
</organism>
<reference evidence="8" key="1">
    <citation type="submission" date="2020-01" db="EMBL/GenBank/DDBJ databases">
        <title>Development of genomics and gene disruption for Polysphondylium violaceum indicates a role for the polyketide synthase stlB in stalk morphogenesis.</title>
        <authorList>
            <person name="Narita B."/>
            <person name="Kawabe Y."/>
            <person name="Kin K."/>
            <person name="Saito T."/>
            <person name="Gibbs R."/>
            <person name="Kuspa A."/>
            <person name="Muzny D."/>
            <person name="Queller D."/>
            <person name="Richards S."/>
            <person name="Strassman J."/>
            <person name="Sucgang R."/>
            <person name="Worley K."/>
            <person name="Schaap P."/>
        </authorList>
    </citation>
    <scope>NUCLEOTIDE SEQUENCE</scope>
    <source>
        <strain evidence="8">QSvi11</strain>
    </source>
</reference>
<evidence type="ECO:0000256" key="5">
    <source>
        <dbReference type="ARBA" id="ARBA00023132"/>
    </source>
</evidence>
<evidence type="ECO:0000256" key="7">
    <source>
        <dbReference type="RuleBase" id="RU365072"/>
    </source>
</evidence>
<evidence type="ECO:0000313" key="8">
    <source>
        <dbReference type="EMBL" id="KAF2072767.1"/>
    </source>
</evidence>